<feature type="modified residue" description="4-aspartylphosphate" evidence="4">
    <location>
        <position position="57"/>
    </location>
</feature>
<keyword evidence="2" id="KW-0238">DNA-binding</keyword>
<dbReference type="Pfam" id="PF00072">
    <property type="entry name" value="Response_reg"/>
    <property type="match status" value="1"/>
</dbReference>
<dbReference type="AlphaFoldDB" id="A0A917E3K9"/>
<dbReference type="Proteomes" id="UP000612456">
    <property type="component" value="Unassembled WGS sequence"/>
</dbReference>
<sequence length="513" mass="57527">MDQTVKLLLVDDEPLALRRIRGFKLAARGFEIVGEAENGVQALQYVERLKPDIVVTDIGMPLMDGLELLQQLQQQPSPPKVVLLTCYEDFDKVQIALRFGAGDYLTKVMLSEDEFVSALQRTAASLRKEHEGTELIVRILLQELLLFPSENGLANLKQAGFAHDIYAIAIIRTALPLQDACAEELFAAEEEDHQRRCLPVRMSPDTWCLYFYSKQRENDASFYGWYSRQCGRIVGGLRGRKRIGDYVIAAGAVYHRPGDLPMAYQRAAAQCDAGFYTPSWVIAREDETPVFTSFPQERFRMLLADMGNAVQRGSGADAGALVSEWAHSIGTAFHPAPVQVRQMALAIHTQLEAFEWERLGETGQEVLQQKFKLAAESALHASVIVHEAKQMADMLMQSRPTASASGSMRKEIKQAMSLIAANYAGIELGETARQVSLSPSWFAALFRTATGQSFHDYVQEVRLNQARVLLRTTDLKVYEIAEQVGIPNSRYFSRLFSEHVGLTPLDYRKNDRM</sequence>
<evidence type="ECO:0000259" key="5">
    <source>
        <dbReference type="PROSITE" id="PS01124"/>
    </source>
</evidence>
<keyword evidence="8" id="KW-1185">Reference proteome</keyword>
<keyword evidence="1" id="KW-0805">Transcription regulation</keyword>
<dbReference type="InterPro" id="IPR018060">
    <property type="entry name" value="HTH_AraC"/>
</dbReference>
<evidence type="ECO:0008006" key="9">
    <source>
        <dbReference type="Google" id="ProtNLM"/>
    </source>
</evidence>
<dbReference type="EMBL" id="BMHP01000009">
    <property type="protein sequence ID" value="GGD98208.1"/>
    <property type="molecule type" value="Genomic_DNA"/>
</dbReference>
<dbReference type="PROSITE" id="PS00041">
    <property type="entry name" value="HTH_ARAC_FAMILY_1"/>
    <property type="match status" value="1"/>
</dbReference>
<dbReference type="PANTHER" id="PTHR43280">
    <property type="entry name" value="ARAC-FAMILY TRANSCRIPTIONAL REGULATOR"/>
    <property type="match status" value="1"/>
</dbReference>
<dbReference type="Gene3D" id="1.10.10.60">
    <property type="entry name" value="Homeodomain-like"/>
    <property type="match status" value="2"/>
</dbReference>
<reference evidence="7" key="1">
    <citation type="journal article" date="2014" name="Int. J. Syst. Evol. Microbiol.">
        <title>Complete genome sequence of Corynebacterium casei LMG S-19264T (=DSM 44701T), isolated from a smear-ripened cheese.</title>
        <authorList>
            <consortium name="US DOE Joint Genome Institute (JGI-PGF)"/>
            <person name="Walter F."/>
            <person name="Albersmeier A."/>
            <person name="Kalinowski J."/>
            <person name="Ruckert C."/>
        </authorList>
    </citation>
    <scope>NUCLEOTIDE SEQUENCE</scope>
    <source>
        <strain evidence="7">CGMCC 1.15178</strain>
    </source>
</reference>
<evidence type="ECO:0000256" key="2">
    <source>
        <dbReference type="ARBA" id="ARBA00023125"/>
    </source>
</evidence>
<dbReference type="GO" id="GO:0000160">
    <property type="term" value="P:phosphorelay signal transduction system"/>
    <property type="evidence" value="ECO:0007669"/>
    <property type="project" value="InterPro"/>
</dbReference>
<evidence type="ECO:0000313" key="8">
    <source>
        <dbReference type="Proteomes" id="UP000612456"/>
    </source>
</evidence>
<dbReference type="InterPro" id="IPR009057">
    <property type="entry name" value="Homeodomain-like_sf"/>
</dbReference>
<dbReference type="SUPFAM" id="SSF52172">
    <property type="entry name" value="CheY-like"/>
    <property type="match status" value="1"/>
</dbReference>
<dbReference type="Pfam" id="PF12833">
    <property type="entry name" value="HTH_18"/>
    <property type="match status" value="1"/>
</dbReference>
<dbReference type="PROSITE" id="PS50110">
    <property type="entry name" value="RESPONSE_REGULATORY"/>
    <property type="match status" value="1"/>
</dbReference>
<protein>
    <recommendedName>
        <fullName evidence="9">Response regulator</fullName>
    </recommendedName>
</protein>
<dbReference type="SMART" id="SM00448">
    <property type="entry name" value="REC"/>
    <property type="match status" value="1"/>
</dbReference>
<evidence type="ECO:0000256" key="1">
    <source>
        <dbReference type="ARBA" id="ARBA00023015"/>
    </source>
</evidence>
<dbReference type="InterPro" id="IPR001789">
    <property type="entry name" value="Sig_transdc_resp-reg_receiver"/>
</dbReference>
<dbReference type="CDD" id="cd17536">
    <property type="entry name" value="REC_YesN-like"/>
    <property type="match status" value="1"/>
</dbReference>
<evidence type="ECO:0000259" key="6">
    <source>
        <dbReference type="PROSITE" id="PS50110"/>
    </source>
</evidence>
<gene>
    <name evidence="7" type="ORF">GCM10010911_66270</name>
</gene>
<proteinExistence type="predicted"/>
<evidence type="ECO:0000256" key="4">
    <source>
        <dbReference type="PROSITE-ProRule" id="PRU00169"/>
    </source>
</evidence>
<reference evidence="7" key="2">
    <citation type="submission" date="2020-09" db="EMBL/GenBank/DDBJ databases">
        <authorList>
            <person name="Sun Q."/>
            <person name="Zhou Y."/>
        </authorList>
    </citation>
    <scope>NUCLEOTIDE SEQUENCE</scope>
    <source>
        <strain evidence="7">CGMCC 1.15178</strain>
    </source>
</reference>
<dbReference type="Gene3D" id="3.40.50.2300">
    <property type="match status" value="1"/>
</dbReference>
<accession>A0A917E3K9</accession>
<name>A0A917E3K9_9BACL</name>
<feature type="domain" description="HTH araC/xylS-type" evidence="5">
    <location>
        <begin position="413"/>
        <end position="510"/>
    </location>
</feature>
<dbReference type="InterPro" id="IPR018062">
    <property type="entry name" value="HTH_AraC-typ_CS"/>
</dbReference>
<dbReference type="PANTHER" id="PTHR43280:SF2">
    <property type="entry name" value="HTH-TYPE TRANSCRIPTIONAL REGULATOR EXSA"/>
    <property type="match status" value="1"/>
</dbReference>
<keyword evidence="3" id="KW-0804">Transcription</keyword>
<keyword evidence="4" id="KW-0597">Phosphoprotein</keyword>
<dbReference type="SUPFAM" id="SSF46689">
    <property type="entry name" value="Homeodomain-like"/>
    <property type="match status" value="2"/>
</dbReference>
<dbReference type="GO" id="GO:0003700">
    <property type="term" value="F:DNA-binding transcription factor activity"/>
    <property type="evidence" value="ECO:0007669"/>
    <property type="project" value="InterPro"/>
</dbReference>
<evidence type="ECO:0000256" key="3">
    <source>
        <dbReference type="ARBA" id="ARBA00023163"/>
    </source>
</evidence>
<dbReference type="GO" id="GO:0043565">
    <property type="term" value="F:sequence-specific DNA binding"/>
    <property type="evidence" value="ECO:0007669"/>
    <property type="project" value="InterPro"/>
</dbReference>
<dbReference type="RefSeq" id="WP_188999522.1">
    <property type="nucleotide sequence ID" value="NZ_BMHP01000009.1"/>
</dbReference>
<comment type="caution">
    <text evidence="7">The sequence shown here is derived from an EMBL/GenBank/DDBJ whole genome shotgun (WGS) entry which is preliminary data.</text>
</comment>
<evidence type="ECO:0000313" key="7">
    <source>
        <dbReference type="EMBL" id="GGD98208.1"/>
    </source>
</evidence>
<dbReference type="InterPro" id="IPR011006">
    <property type="entry name" value="CheY-like_superfamily"/>
</dbReference>
<organism evidence="7 8">
    <name type="scientific">Paenibacillus nasutitermitis</name>
    <dbReference type="NCBI Taxonomy" id="1652958"/>
    <lineage>
        <taxon>Bacteria</taxon>
        <taxon>Bacillati</taxon>
        <taxon>Bacillota</taxon>
        <taxon>Bacilli</taxon>
        <taxon>Bacillales</taxon>
        <taxon>Paenibacillaceae</taxon>
        <taxon>Paenibacillus</taxon>
    </lineage>
</organism>
<dbReference type="PROSITE" id="PS01124">
    <property type="entry name" value="HTH_ARAC_FAMILY_2"/>
    <property type="match status" value="1"/>
</dbReference>
<feature type="domain" description="Response regulatory" evidence="6">
    <location>
        <begin position="6"/>
        <end position="122"/>
    </location>
</feature>
<dbReference type="SMART" id="SM00342">
    <property type="entry name" value="HTH_ARAC"/>
    <property type="match status" value="1"/>
</dbReference>